<evidence type="ECO:0000256" key="1">
    <source>
        <dbReference type="SAM" id="Phobius"/>
    </source>
</evidence>
<sequence length="328" mass="37758">MSSNSQTNPDNQEIDLAQVSKKIGNMYQNFLFLIFKGLLFVKRNIIILVVLFILGAGLGFYQDRKTTVYNHEVIVKPNFGSTEYAYAKVNLINSKIKERDFEFLKAIGIKKPTLISKIEIEPISDIYEFVNSREQNFELVKLMAESSDLNKIMKEETTSKNYTNHKIILTTNKEINRKEIVEPILDYLNKSEFYSKIQSTILENIKLKIESNKTTINQIDSLLADFSAASKGNTKSGNLVYYNENTQLNDVLKTKNDLVLDQGSRMLELVFSDKIVKENSEVLNIKNNQSLNGKLKFIFPIVFLCIFFGIVLIREFYKSQMSKMKDTI</sequence>
<comment type="caution">
    <text evidence="2">The sequence shown here is derived from an EMBL/GenBank/DDBJ whole genome shotgun (WGS) entry which is preliminary data.</text>
</comment>
<keyword evidence="1" id="KW-1133">Transmembrane helix</keyword>
<feature type="transmembrane region" description="Helical" evidence="1">
    <location>
        <begin position="45"/>
        <end position="61"/>
    </location>
</feature>
<evidence type="ECO:0000313" key="3">
    <source>
        <dbReference type="Proteomes" id="UP000555003"/>
    </source>
</evidence>
<feature type="transmembrane region" description="Helical" evidence="1">
    <location>
        <begin position="297"/>
        <end position="317"/>
    </location>
</feature>
<dbReference type="RefSeq" id="WP_182493129.1">
    <property type="nucleotide sequence ID" value="NZ_JACJIS010000001.1"/>
</dbReference>
<gene>
    <name evidence="2" type="ORF">GGR22_001488</name>
</gene>
<reference evidence="2 3" key="1">
    <citation type="submission" date="2020-08" db="EMBL/GenBank/DDBJ databases">
        <title>Genomic Encyclopedia of Type Strains, Phase IV (KMG-IV): sequencing the most valuable type-strain genomes for metagenomic binning, comparative biology and taxonomic classification.</title>
        <authorList>
            <person name="Goeker M."/>
        </authorList>
    </citation>
    <scope>NUCLEOTIDE SEQUENCE [LARGE SCALE GENOMIC DNA]</scope>
    <source>
        <strain evidence="2 3">DSM 100397</strain>
    </source>
</reference>
<accession>A0ABR6DNT2</accession>
<keyword evidence="1" id="KW-0472">Membrane</keyword>
<proteinExistence type="predicted"/>
<evidence type="ECO:0008006" key="4">
    <source>
        <dbReference type="Google" id="ProtNLM"/>
    </source>
</evidence>
<keyword evidence="3" id="KW-1185">Reference proteome</keyword>
<protein>
    <recommendedName>
        <fullName evidence="4">Polysaccharide chain length determinant N-terminal domain-containing protein</fullName>
    </recommendedName>
</protein>
<name>A0ABR6DNT2_9FLAO</name>
<dbReference type="EMBL" id="JACJIS010000001">
    <property type="protein sequence ID" value="MBA9073362.1"/>
    <property type="molecule type" value="Genomic_DNA"/>
</dbReference>
<evidence type="ECO:0000313" key="2">
    <source>
        <dbReference type="EMBL" id="MBA9073362.1"/>
    </source>
</evidence>
<organism evidence="2 3">
    <name type="scientific">Flavobacterium gossypii</name>
    <dbReference type="NCBI Taxonomy" id="1646119"/>
    <lineage>
        <taxon>Bacteria</taxon>
        <taxon>Pseudomonadati</taxon>
        <taxon>Bacteroidota</taxon>
        <taxon>Flavobacteriia</taxon>
        <taxon>Flavobacteriales</taxon>
        <taxon>Flavobacteriaceae</taxon>
        <taxon>Flavobacterium</taxon>
    </lineage>
</organism>
<keyword evidence="1" id="KW-0812">Transmembrane</keyword>
<dbReference type="Proteomes" id="UP000555003">
    <property type="component" value="Unassembled WGS sequence"/>
</dbReference>